<evidence type="ECO:0000313" key="4">
    <source>
        <dbReference type="Proteomes" id="UP001054857"/>
    </source>
</evidence>
<dbReference type="InterPro" id="IPR044294">
    <property type="entry name" value="Lipase-like"/>
</dbReference>
<feature type="compositionally biased region" description="Low complexity" evidence="1">
    <location>
        <begin position="155"/>
        <end position="182"/>
    </location>
</feature>
<evidence type="ECO:0000313" key="3">
    <source>
        <dbReference type="EMBL" id="GFR50592.1"/>
    </source>
</evidence>
<dbReference type="InterPro" id="IPR007751">
    <property type="entry name" value="DUF676_lipase-like"/>
</dbReference>
<proteinExistence type="predicted"/>
<evidence type="ECO:0000256" key="1">
    <source>
        <dbReference type="SAM" id="MobiDB-lite"/>
    </source>
</evidence>
<evidence type="ECO:0000259" key="2">
    <source>
        <dbReference type="Pfam" id="PF05057"/>
    </source>
</evidence>
<feature type="compositionally biased region" description="Basic residues" evidence="1">
    <location>
        <begin position="139"/>
        <end position="153"/>
    </location>
</feature>
<organism evidence="3 4">
    <name type="scientific">Astrephomene gubernaculifera</name>
    <dbReference type="NCBI Taxonomy" id="47775"/>
    <lineage>
        <taxon>Eukaryota</taxon>
        <taxon>Viridiplantae</taxon>
        <taxon>Chlorophyta</taxon>
        <taxon>core chlorophytes</taxon>
        <taxon>Chlorophyceae</taxon>
        <taxon>CS clade</taxon>
        <taxon>Chlamydomonadales</taxon>
        <taxon>Astrephomenaceae</taxon>
        <taxon>Astrephomene</taxon>
    </lineage>
</organism>
<dbReference type="PANTHER" id="PTHR12482:SF11">
    <property type="entry name" value="LIPASE YOR059C ISOFORM X1"/>
    <property type="match status" value="1"/>
</dbReference>
<feature type="region of interest" description="Disordered" evidence="1">
    <location>
        <begin position="30"/>
        <end position="194"/>
    </location>
</feature>
<keyword evidence="4" id="KW-1185">Reference proteome</keyword>
<dbReference type="AlphaFoldDB" id="A0AAD3E168"/>
<name>A0AAD3E168_9CHLO</name>
<dbReference type="EMBL" id="BMAR01000038">
    <property type="protein sequence ID" value="GFR50592.1"/>
    <property type="molecule type" value="Genomic_DNA"/>
</dbReference>
<feature type="compositionally biased region" description="Low complexity" evidence="1">
    <location>
        <begin position="39"/>
        <end position="97"/>
    </location>
</feature>
<accession>A0AAD3E168</accession>
<dbReference type="PANTHER" id="PTHR12482">
    <property type="entry name" value="LIPASE ROG1-RELATED-RELATED"/>
    <property type="match status" value="1"/>
</dbReference>
<dbReference type="InterPro" id="IPR029058">
    <property type="entry name" value="AB_hydrolase_fold"/>
</dbReference>
<feature type="domain" description="DUF676" evidence="2">
    <location>
        <begin position="497"/>
        <end position="686"/>
    </location>
</feature>
<reference evidence="3 4" key="1">
    <citation type="journal article" date="2021" name="Sci. Rep.">
        <title>Genome sequencing of the multicellular alga Astrephomene provides insights into convergent evolution of germ-soma differentiation.</title>
        <authorList>
            <person name="Yamashita S."/>
            <person name="Yamamoto K."/>
            <person name="Matsuzaki R."/>
            <person name="Suzuki S."/>
            <person name="Yamaguchi H."/>
            <person name="Hirooka S."/>
            <person name="Minakuchi Y."/>
            <person name="Miyagishima S."/>
            <person name="Kawachi M."/>
            <person name="Toyoda A."/>
            <person name="Nozaki H."/>
        </authorList>
    </citation>
    <scope>NUCLEOTIDE SEQUENCE [LARGE SCALE GENOMIC DNA]</scope>
    <source>
        <strain evidence="3 4">NIES-4017</strain>
    </source>
</reference>
<protein>
    <recommendedName>
        <fullName evidence="2">DUF676 domain-containing protein</fullName>
    </recommendedName>
</protein>
<feature type="compositionally biased region" description="Low complexity" evidence="1">
    <location>
        <begin position="105"/>
        <end position="135"/>
    </location>
</feature>
<dbReference type="Gene3D" id="3.40.50.1820">
    <property type="entry name" value="alpha/beta hydrolase"/>
    <property type="match status" value="1"/>
</dbReference>
<comment type="caution">
    <text evidence="3">The sequence shown here is derived from an EMBL/GenBank/DDBJ whole genome shotgun (WGS) entry which is preliminary data.</text>
</comment>
<dbReference type="Pfam" id="PF05057">
    <property type="entry name" value="DUF676"/>
    <property type="match status" value="1"/>
</dbReference>
<dbReference type="Proteomes" id="UP001054857">
    <property type="component" value="Unassembled WGS sequence"/>
</dbReference>
<dbReference type="SUPFAM" id="SSF53474">
    <property type="entry name" value="alpha/beta-Hydrolases"/>
    <property type="match status" value="1"/>
</dbReference>
<sequence>MMESPAQRTVGASWLCSLVGVGDVARRDVASQYRPESPPTASTPATAAAAAASPPPASTTTTTPSPSSVATPATTRGPPTTTTTSTSTASSPPSSIPLSGFHPHSTSASTSTTSSSPYNSPASLRPAGPLLSSTTSPPPHHHYPHPQHPHPPHHTLPLLASSTASSSSPAAAPTTASSSYPSCCRTKPPTPRVDFSDQELRKKVIRLLHAVVEAPIVKPGTHPVIPSEAERLDRLAACFSLLALPHARSRDRLAAFLRQAPAECFAPQNLDVLRTLLASSSSSAAAAAAASAAAAAAAAAANSTTAMILTASAAPLSRLSVGSAVPATTATTGAASAAASAATAAAAVGARLLPSAASFRTHASQLPTTAAALHQLDALLAGLSSDSGRDWAVLGWVLREAPRGVMRHVKLAWEAAQPDGVMPFIIWDSSPSRDVIAAKAAAHRQTLRSPRFPLPRVRPASLWGCPGEQPVLVVDDSQGVKWCAESETYFGPDFNPKDETHVAIFVHGFQGSSTDLCLVRAHLMLAYPYLECYASKINEGNTHDSLQEMGRRLAGEMAELLAPLARSPRRPLRKITLVGHSIGNLILRAALTQPEFLPYRPLLWLYVSVCGPHLGFLYGSNAVVDTGLMVLKSIGKGKCLHQLTFSDAPRLTDCYLYRLAHECPLSAFKLVLLVSSPQDRYVPYHSSAITSCPQAERDSRRGRCYAAMLRALLSGVGQGTHVFRCAVDFSLKAKSFSFSKLVGRTAHIEFIESQLYVGLLVWGLLHRYTMLAPAPHSWL</sequence>
<gene>
    <name evidence="3" type="ORF">Agub_g12867</name>
</gene>